<evidence type="ECO:0000313" key="3">
    <source>
        <dbReference type="EMBL" id="KAH9845085.1"/>
    </source>
</evidence>
<evidence type="ECO:0000256" key="2">
    <source>
        <dbReference type="ARBA" id="ARBA00023604"/>
    </source>
</evidence>
<reference evidence="3 4" key="1">
    <citation type="journal article" date="2018" name="IMA Fungus">
        <title>IMA Genome-F 10: Nine draft genome sequences of Claviceps purpurea s.lat., including C. arundinis, C. humidiphila, and C. cf. spartinae, pseudomolecules for the pitch canker pathogen Fusarium circinatum, draft genome of Davidsoniella eucalypti, Grosmannia galeiformis, Quambalaria eucalypti, and Teratosphaeria destructans.</title>
        <authorList>
            <person name="Wingfield B.D."/>
            <person name="Liu M."/>
            <person name="Nguyen H.D."/>
            <person name="Lane F.A."/>
            <person name="Morgan S.W."/>
            <person name="De Vos L."/>
            <person name="Wilken P.M."/>
            <person name="Duong T.A."/>
            <person name="Aylward J."/>
            <person name="Coetzee M.P."/>
            <person name="Dadej K."/>
            <person name="De Beer Z.W."/>
            <person name="Findlay W."/>
            <person name="Havenga M."/>
            <person name="Kolarik M."/>
            <person name="Menzies J.G."/>
            <person name="Naidoo K."/>
            <person name="Pochopski O."/>
            <person name="Shoukouhi P."/>
            <person name="Santana Q.C."/>
            <person name="Seifert K.A."/>
            <person name="Soal N."/>
            <person name="Steenkamp E.T."/>
            <person name="Tatham C.T."/>
            <person name="van der Nest M.A."/>
            <person name="Wingfield M.J."/>
        </authorList>
    </citation>
    <scope>NUCLEOTIDE SEQUENCE [LARGE SCALE GENOMIC DNA]</scope>
    <source>
        <strain evidence="3">CMW44962</strain>
    </source>
</reference>
<name>A0A9W7T083_9PEZI</name>
<dbReference type="Proteomes" id="UP001138500">
    <property type="component" value="Unassembled WGS sequence"/>
</dbReference>
<dbReference type="PANTHER" id="PTHR34598:SF3">
    <property type="entry name" value="OXIDOREDUCTASE AN1597"/>
    <property type="match status" value="1"/>
</dbReference>
<dbReference type="InterPro" id="IPR044053">
    <property type="entry name" value="AsaB-like"/>
</dbReference>
<organism evidence="3 4">
    <name type="scientific">Teratosphaeria destructans</name>
    <dbReference type="NCBI Taxonomy" id="418781"/>
    <lineage>
        <taxon>Eukaryota</taxon>
        <taxon>Fungi</taxon>
        <taxon>Dikarya</taxon>
        <taxon>Ascomycota</taxon>
        <taxon>Pezizomycotina</taxon>
        <taxon>Dothideomycetes</taxon>
        <taxon>Dothideomycetidae</taxon>
        <taxon>Mycosphaerellales</taxon>
        <taxon>Teratosphaeriaceae</taxon>
        <taxon>Teratosphaeria</taxon>
    </lineage>
</organism>
<dbReference type="OrthoDB" id="412788at2759"/>
<sequence length="337" mass="38041">MATTTQTIEHRTPPPYILTPGEDETAIIYPDPTWSHTTINYFKDASQPPPTAQNSTLSTHDLHVAARSEASPNVAPTPVRIRNIRGHEADYSLATQGFTIARLDSAMHHASSRSGDWHDDAKLKQIYFPELTALLRRETGAEYVYQYEWHVRSQTLEASLEQDSGHAVDIAGPVRRVHIDETPAAARREYEYYVRPDDPGNEHLRGRDFAVVNVWKPLKTVRRDPLCLCDQRTVRDEDLQPGKITVLDIGEIENFAVRAPETGEEGRHEFVYVRGQEPEEVLVFRIFDSRLDGGVHGERGVEGGKRIHGVAHTSFVDPGTEREGPRESIEVRSFCVF</sequence>
<evidence type="ECO:0000313" key="4">
    <source>
        <dbReference type="Proteomes" id="UP001138500"/>
    </source>
</evidence>
<reference evidence="3 4" key="2">
    <citation type="journal article" date="2021" name="Curr. Genet.">
        <title>Genetic response to nitrogen starvation in the aggressive Eucalyptus foliar pathogen Teratosphaeria destructans.</title>
        <authorList>
            <person name="Havenga M."/>
            <person name="Wingfield B.D."/>
            <person name="Wingfield M.J."/>
            <person name="Dreyer L.L."/>
            <person name="Roets F."/>
            <person name="Aylward J."/>
        </authorList>
    </citation>
    <scope>NUCLEOTIDE SEQUENCE [LARGE SCALE GENOMIC DNA]</scope>
    <source>
        <strain evidence="3">CMW44962</strain>
    </source>
</reference>
<dbReference type="PANTHER" id="PTHR34598">
    <property type="entry name" value="BLL6449 PROTEIN"/>
    <property type="match status" value="1"/>
</dbReference>
<evidence type="ECO:0000256" key="1">
    <source>
        <dbReference type="ARBA" id="ARBA00023002"/>
    </source>
</evidence>
<dbReference type="GO" id="GO:0016491">
    <property type="term" value="F:oxidoreductase activity"/>
    <property type="evidence" value="ECO:0007669"/>
    <property type="project" value="UniProtKB-KW"/>
</dbReference>
<keyword evidence="1" id="KW-0560">Oxidoreductase</keyword>
<proteinExistence type="inferred from homology"/>
<protein>
    <submittedName>
        <fullName evidence="3">7alpha-cephem-methoxylase P8 chain</fullName>
    </submittedName>
</protein>
<accession>A0A9W7T083</accession>
<comment type="caution">
    <text evidence="3">The sequence shown here is derived from an EMBL/GenBank/DDBJ whole genome shotgun (WGS) entry which is preliminary data.</text>
</comment>
<dbReference type="EMBL" id="RIBY02000147">
    <property type="protein sequence ID" value="KAH9845085.1"/>
    <property type="molecule type" value="Genomic_DNA"/>
</dbReference>
<keyword evidence="4" id="KW-1185">Reference proteome</keyword>
<comment type="similarity">
    <text evidence="2">Belongs to the asaB hydroxylase/desaturase family.</text>
</comment>
<gene>
    <name evidence="3" type="ORF">Tdes44962_MAKER06875</name>
</gene>
<dbReference type="AlphaFoldDB" id="A0A9W7T083"/>
<dbReference type="NCBIfam" id="NF041278">
    <property type="entry name" value="CmcJ_NvfI_EfuI"/>
    <property type="match status" value="1"/>
</dbReference>